<protein>
    <recommendedName>
        <fullName evidence="9">Ig-like domain-containing protein</fullName>
    </recommendedName>
</protein>
<evidence type="ECO:0000256" key="2">
    <source>
        <dbReference type="ARBA" id="ARBA00006909"/>
    </source>
</evidence>
<keyword evidence="5 8" id="KW-0472">Membrane</keyword>
<evidence type="ECO:0000259" key="9">
    <source>
        <dbReference type="PROSITE" id="PS50835"/>
    </source>
</evidence>
<keyword evidence="11" id="KW-1185">Reference proteome</keyword>
<dbReference type="InterPro" id="IPR007110">
    <property type="entry name" value="Ig-like_dom"/>
</dbReference>
<reference evidence="10" key="3">
    <citation type="submission" date="2025-09" db="UniProtKB">
        <authorList>
            <consortium name="Ensembl"/>
        </authorList>
    </citation>
    <scope>IDENTIFICATION</scope>
    <source>
        <strain evidence="10">Thoroughbred</strain>
    </source>
</reference>
<dbReference type="InterPro" id="IPR037055">
    <property type="entry name" value="MHC_I-like_Ag-recog_sf"/>
</dbReference>
<keyword evidence="7" id="KW-0325">Glycoprotein</keyword>
<reference evidence="10 11" key="1">
    <citation type="journal article" date="2009" name="Science">
        <title>Genome sequence, comparative analysis, and population genetics of the domestic horse.</title>
        <authorList>
            <consortium name="Broad Institute Genome Sequencing Platform"/>
            <consortium name="Broad Institute Whole Genome Assembly Team"/>
            <person name="Wade C.M."/>
            <person name="Giulotto E."/>
            <person name="Sigurdsson S."/>
            <person name="Zoli M."/>
            <person name="Gnerre S."/>
            <person name="Imsland F."/>
            <person name="Lear T.L."/>
            <person name="Adelson D.L."/>
            <person name="Bailey E."/>
            <person name="Bellone R.R."/>
            <person name="Bloecker H."/>
            <person name="Distl O."/>
            <person name="Edgar R.C."/>
            <person name="Garber M."/>
            <person name="Leeb T."/>
            <person name="Mauceli E."/>
            <person name="MacLeod J.N."/>
            <person name="Penedo M.C.T."/>
            <person name="Raison J.M."/>
            <person name="Sharpe T."/>
            <person name="Vogel J."/>
            <person name="Andersson L."/>
            <person name="Antczak D.F."/>
            <person name="Biagi T."/>
            <person name="Binns M.M."/>
            <person name="Chowdhary B.P."/>
            <person name="Coleman S.J."/>
            <person name="Della Valle G."/>
            <person name="Fryc S."/>
            <person name="Guerin G."/>
            <person name="Hasegawa T."/>
            <person name="Hill E.W."/>
            <person name="Jurka J."/>
            <person name="Kiialainen A."/>
            <person name="Lindgren G."/>
            <person name="Liu J."/>
            <person name="Magnani E."/>
            <person name="Mickelson J.R."/>
            <person name="Murray J."/>
            <person name="Nergadze S.G."/>
            <person name="Onofrio R."/>
            <person name="Pedroni S."/>
            <person name="Piras M.F."/>
            <person name="Raudsepp T."/>
            <person name="Rocchi M."/>
            <person name="Roeed K.H."/>
            <person name="Ryder O.A."/>
            <person name="Searle S."/>
            <person name="Skow L."/>
            <person name="Swinburne J.E."/>
            <person name="Syvaenen A.C."/>
            <person name="Tozaki T."/>
            <person name="Valberg S.J."/>
            <person name="Vaudin M."/>
            <person name="White J.R."/>
            <person name="Zody M.C."/>
            <person name="Lander E.S."/>
            <person name="Lindblad-Toh K."/>
        </authorList>
    </citation>
    <scope>NUCLEOTIDE SEQUENCE [LARGE SCALE GENOMIC DNA]</scope>
    <source>
        <strain evidence="10 11">Thoroughbred</strain>
    </source>
</reference>
<dbReference type="InterPro" id="IPR011161">
    <property type="entry name" value="MHC_I-like_Ag-recog"/>
</dbReference>
<dbReference type="Gene3D" id="2.60.40.10">
    <property type="entry name" value="Immunoglobulins"/>
    <property type="match status" value="1"/>
</dbReference>
<dbReference type="PANTHER" id="PTHR16675:SF154">
    <property type="entry name" value="MHC CLASS I POLYPEPTIDE-RELATED SEQUENCE A-RELATED"/>
    <property type="match status" value="1"/>
</dbReference>
<dbReference type="InterPro" id="IPR013783">
    <property type="entry name" value="Ig-like_fold"/>
</dbReference>
<comment type="similarity">
    <text evidence="2">Belongs to the MHC class I family.</text>
</comment>
<keyword evidence="8" id="KW-1133">Transmembrane helix</keyword>
<dbReference type="Pfam" id="PF00129">
    <property type="entry name" value="MHC_I"/>
    <property type="match status" value="1"/>
</dbReference>
<sequence>MAFLPLRCPLQASLSATWLLRQPLPPSPGTCPTCLPISIPHLLQFPLLLSPFLLSCIGKLILVPLHMCVFCILQTLRDSGQHNFSIKYLMCSYFHKFHKFPQIDSFILSPPCPGSPSLLYNLTVVSHHGSVQPRFFGDGYLDGQPFLHYDSEKGRAEPRGLWAGTVLGAETWNTETKDLTEKGKDLKMTLADILALQDQKGDFHSLQEIWGCEIQEDNSARGLWHFCYDGELFLSYNPKTNEWTVAKSSAQTQAVEIKRSYEADGFQSQDYRARVQGELCGRLRIYSKSWMGFIHRTASPRGSNRVNVNPTHPPASLEEFGLRVQDRLGKVRVPPAVNVTRTQASGGMVNLTCWAFGFSPRNISVTWLQDEEPLSQDAQQSGAVLPDGNGTYQTWVAISIPQGEEQRFMCHVEHSGTHTAHPVLSGKAVVQQSGWAIILAVVVGIIIAVTVCVVCYIRRRRQNQLQRAQSVSLQPQHQMASTDLNGTEQLGFQSLLSAPQSTDSTEEA</sequence>
<evidence type="ECO:0000256" key="3">
    <source>
        <dbReference type="ARBA" id="ARBA00022475"/>
    </source>
</evidence>
<dbReference type="PROSITE" id="PS00290">
    <property type="entry name" value="IG_MHC"/>
    <property type="match status" value="1"/>
</dbReference>
<dbReference type="PANTHER" id="PTHR16675">
    <property type="entry name" value="MHC CLASS I-RELATED"/>
    <property type="match status" value="1"/>
</dbReference>
<dbReference type="SMART" id="SM00407">
    <property type="entry name" value="IGc1"/>
    <property type="match status" value="1"/>
</dbReference>
<dbReference type="SUPFAM" id="SSF54452">
    <property type="entry name" value="MHC antigen-recognition domain"/>
    <property type="match status" value="1"/>
</dbReference>
<dbReference type="CDD" id="cd07698">
    <property type="entry name" value="IgC1_MHC_I_alpha3"/>
    <property type="match status" value="1"/>
</dbReference>
<dbReference type="InterPro" id="IPR003597">
    <property type="entry name" value="Ig_C1-set"/>
</dbReference>
<dbReference type="FunFam" id="2.60.40.10:FF:000204">
    <property type="entry name" value="Major histocompatibility complex, class I-related protein"/>
    <property type="match status" value="1"/>
</dbReference>
<keyword evidence="6" id="KW-1015">Disulfide bond</keyword>
<dbReference type="Pfam" id="PF07654">
    <property type="entry name" value="C1-set"/>
    <property type="match status" value="1"/>
</dbReference>
<evidence type="ECO:0000256" key="7">
    <source>
        <dbReference type="ARBA" id="ARBA00023180"/>
    </source>
</evidence>
<dbReference type="InterPro" id="IPR011162">
    <property type="entry name" value="MHC_I/II-like_Ag-recog"/>
</dbReference>
<dbReference type="PROSITE" id="PS50835">
    <property type="entry name" value="IG_LIKE"/>
    <property type="match status" value="1"/>
</dbReference>
<name>A0A9L0TDT0_HORSE</name>
<keyword evidence="4" id="KW-0732">Signal</keyword>
<dbReference type="FunFam" id="3.30.500.10:FF:000003">
    <property type="entry name" value="IgG receptor FcRn large subunit p51"/>
    <property type="match status" value="1"/>
</dbReference>
<comment type="subcellular location">
    <subcellularLocation>
        <location evidence="1">Cell membrane</location>
    </subcellularLocation>
</comment>
<dbReference type="Gene3D" id="3.30.500.10">
    <property type="entry name" value="MHC class I-like antigen recognition-like"/>
    <property type="match status" value="1"/>
</dbReference>
<evidence type="ECO:0000313" key="10">
    <source>
        <dbReference type="Ensembl" id="ENSECAP00000084473.1"/>
    </source>
</evidence>
<evidence type="ECO:0000256" key="4">
    <source>
        <dbReference type="ARBA" id="ARBA00022729"/>
    </source>
</evidence>
<gene>
    <name evidence="10" type="primary">LOC100054254</name>
</gene>
<dbReference type="GO" id="GO:0005615">
    <property type="term" value="C:extracellular space"/>
    <property type="evidence" value="ECO:0000318"/>
    <property type="project" value="GO_Central"/>
</dbReference>
<dbReference type="InterPro" id="IPR036179">
    <property type="entry name" value="Ig-like_dom_sf"/>
</dbReference>
<dbReference type="InterPro" id="IPR003006">
    <property type="entry name" value="Ig/MHC_CS"/>
</dbReference>
<proteinExistence type="inferred from homology"/>
<organism evidence="10 11">
    <name type="scientific">Equus caballus</name>
    <name type="common">Horse</name>
    <dbReference type="NCBI Taxonomy" id="9796"/>
    <lineage>
        <taxon>Eukaryota</taxon>
        <taxon>Metazoa</taxon>
        <taxon>Chordata</taxon>
        <taxon>Craniata</taxon>
        <taxon>Vertebrata</taxon>
        <taxon>Euteleostomi</taxon>
        <taxon>Mammalia</taxon>
        <taxon>Eutheria</taxon>
        <taxon>Laurasiatheria</taxon>
        <taxon>Perissodactyla</taxon>
        <taxon>Equidae</taxon>
        <taxon>Equus</taxon>
    </lineage>
</organism>
<evidence type="ECO:0000313" key="11">
    <source>
        <dbReference type="Proteomes" id="UP000002281"/>
    </source>
</evidence>
<dbReference type="GeneTree" id="ENSGT01150000286995"/>
<evidence type="ECO:0000256" key="6">
    <source>
        <dbReference type="ARBA" id="ARBA00023157"/>
    </source>
</evidence>
<keyword evidence="8" id="KW-0812">Transmembrane</keyword>
<dbReference type="GO" id="GO:0006955">
    <property type="term" value="P:immune response"/>
    <property type="evidence" value="ECO:0000318"/>
    <property type="project" value="GO_Central"/>
</dbReference>
<dbReference type="InterPro" id="IPR050208">
    <property type="entry name" value="MHC_class-I_related"/>
</dbReference>
<dbReference type="SUPFAM" id="SSF48726">
    <property type="entry name" value="Immunoglobulin"/>
    <property type="match status" value="1"/>
</dbReference>
<evidence type="ECO:0000256" key="8">
    <source>
        <dbReference type="SAM" id="Phobius"/>
    </source>
</evidence>
<evidence type="ECO:0000256" key="1">
    <source>
        <dbReference type="ARBA" id="ARBA00004236"/>
    </source>
</evidence>
<dbReference type="Ensembl" id="ENSECAT00000138058.1">
    <property type="protein sequence ID" value="ENSECAP00000084473.1"/>
    <property type="gene ID" value="ENSECAG00000022961.4"/>
</dbReference>
<evidence type="ECO:0000256" key="5">
    <source>
        <dbReference type="ARBA" id="ARBA00023136"/>
    </source>
</evidence>
<dbReference type="AlphaFoldDB" id="A0A9L0TDT0"/>
<dbReference type="Proteomes" id="UP000002281">
    <property type="component" value="Chromosome 20"/>
</dbReference>
<feature type="transmembrane region" description="Helical" evidence="8">
    <location>
        <begin position="435"/>
        <end position="457"/>
    </location>
</feature>
<reference evidence="10" key="2">
    <citation type="submission" date="2025-08" db="UniProtKB">
        <authorList>
            <consortium name="Ensembl"/>
        </authorList>
    </citation>
    <scope>IDENTIFICATION</scope>
    <source>
        <strain evidence="10">Thoroughbred</strain>
    </source>
</reference>
<feature type="domain" description="Ig-like" evidence="9">
    <location>
        <begin position="335"/>
        <end position="425"/>
    </location>
</feature>
<dbReference type="GO" id="GO:0009897">
    <property type="term" value="C:external side of plasma membrane"/>
    <property type="evidence" value="ECO:0000318"/>
    <property type="project" value="GO_Central"/>
</dbReference>
<accession>A0A9L0TDT0</accession>
<keyword evidence="3" id="KW-1003">Cell membrane</keyword>